<organism evidence="2 3">
    <name type="scientific">Nonomuraea africana</name>
    <dbReference type="NCBI Taxonomy" id="46171"/>
    <lineage>
        <taxon>Bacteria</taxon>
        <taxon>Bacillati</taxon>
        <taxon>Actinomycetota</taxon>
        <taxon>Actinomycetes</taxon>
        <taxon>Streptosporangiales</taxon>
        <taxon>Streptosporangiaceae</taxon>
        <taxon>Nonomuraea</taxon>
    </lineage>
</organism>
<dbReference type="EMBL" id="JADBEF010000001">
    <property type="protein sequence ID" value="MBE1557393.1"/>
    <property type="molecule type" value="Genomic_DNA"/>
</dbReference>
<keyword evidence="3" id="KW-1185">Reference proteome</keyword>
<evidence type="ECO:0000313" key="2">
    <source>
        <dbReference type="EMBL" id="MBE1557393.1"/>
    </source>
</evidence>
<feature type="compositionally biased region" description="Basic and acidic residues" evidence="1">
    <location>
        <begin position="73"/>
        <end position="90"/>
    </location>
</feature>
<reference evidence="2 3" key="1">
    <citation type="submission" date="2020-10" db="EMBL/GenBank/DDBJ databases">
        <title>Sequencing the genomes of 1000 actinobacteria strains.</title>
        <authorList>
            <person name="Klenk H.-P."/>
        </authorList>
    </citation>
    <scope>NUCLEOTIDE SEQUENCE [LARGE SCALE GENOMIC DNA]</scope>
    <source>
        <strain evidence="2 3">DSM 43748</strain>
    </source>
</reference>
<feature type="compositionally biased region" description="Basic and acidic residues" evidence="1">
    <location>
        <begin position="31"/>
        <end position="40"/>
    </location>
</feature>
<sequence length="90" mass="9934">MTWADVGPDVVPDWVADMDRPDLPVPMPPDSDSRRFEERSLAGPRRPGVAEQLEHEARVPVGDCVPSGQGGENHGRLDSEILDRISRMTC</sequence>
<name>A0ABR9K5V4_9ACTN</name>
<proteinExistence type="predicted"/>
<comment type="caution">
    <text evidence="2">The sequence shown here is derived from an EMBL/GenBank/DDBJ whole genome shotgun (WGS) entry which is preliminary data.</text>
</comment>
<evidence type="ECO:0000313" key="3">
    <source>
        <dbReference type="Proteomes" id="UP000661607"/>
    </source>
</evidence>
<accession>A0ABR9K5V4</accession>
<protein>
    <submittedName>
        <fullName evidence="2">Uncharacterized protein</fullName>
    </submittedName>
</protein>
<gene>
    <name evidence="2" type="ORF">H4W81_000172</name>
</gene>
<dbReference type="Proteomes" id="UP000661607">
    <property type="component" value="Unassembled WGS sequence"/>
</dbReference>
<evidence type="ECO:0000256" key="1">
    <source>
        <dbReference type="SAM" id="MobiDB-lite"/>
    </source>
</evidence>
<feature type="region of interest" description="Disordered" evidence="1">
    <location>
        <begin position="1"/>
        <end position="90"/>
    </location>
</feature>